<dbReference type="GO" id="GO:0019068">
    <property type="term" value="P:virion assembly"/>
    <property type="evidence" value="ECO:0007669"/>
    <property type="project" value="InterPro"/>
</dbReference>
<keyword evidence="3" id="KW-1185">Reference proteome</keyword>
<evidence type="ECO:0000313" key="2">
    <source>
        <dbReference type="EMBL" id="SIT21524.1"/>
    </source>
</evidence>
<dbReference type="GO" id="GO:0005198">
    <property type="term" value="F:structural molecule activity"/>
    <property type="evidence" value="ECO:0007669"/>
    <property type="project" value="InterPro"/>
</dbReference>
<dbReference type="AlphaFoldDB" id="A0A1N7QFD9"/>
<evidence type="ECO:0000313" key="3">
    <source>
        <dbReference type="Proteomes" id="UP000186221"/>
    </source>
</evidence>
<protein>
    <submittedName>
        <fullName evidence="2">Phage portal protein, lambda family</fullName>
    </submittedName>
</protein>
<dbReference type="NCBIfam" id="TIGR01539">
    <property type="entry name" value="portal_lambda"/>
    <property type="match status" value="1"/>
</dbReference>
<feature type="region of interest" description="Disordered" evidence="1">
    <location>
        <begin position="411"/>
        <end position="434"/>
    </location>
</feature>
<reference evidence="3" key="1">
    <citation type="submission" date="2017-01" db="EMBL/GenBank/DDBJ databases">
        <authorList>
            <person name="Varghese N."/>
            <person name="Submissions S."/>
        </authorList>
    </citation>
    <scope>NUCLEOTIDE SEQUENCE [LARGE SCALE GENOMIC DNA]</scope>
    <source>
        <strain evidence="3">DSM 19945</strain>
    </source>
</reference>
<evidence type="ECO:0000256" key="1">
    <source>
        <dbReference type="SAM" id="MobiDB-lite"/>
    </source>
</evidence>
<name>A0A1N7QFD9_9RHOB</name>
<sequence length="434" mass="47134">MAVRAAHFALNNPHGARMVQSLSDNVVGAGIKPKARSDSPIVNAALHRAFDTLTNEIDWTGQGDFYAMQRAAMADMVIHGEALLMWRASASGIPQLQRLHPEQLDRSITRVVSDDIRIIQGVEFHASTGRPNSYWIRPSAPGDALAGMAAPAVRIPASSIIHIFRPLLPGQVRGLSWLAPVLLAGHEIDQLLDALLVRAKVSALHTGFIYNADSSSPYSGQQQGDVLTVGMEPGSLVNLPSNKRIEFSEPPDSGNAPELAVSILRTMAAGIGLTYEQLTGDYSHVSYSSARAATLEFRRFCEAIQHHVIVFQFCRRVWTEFLRWQVLIGTVPATAFADPAKGLQSAKWLPPSWPWVDPQKDANAAILEMNANLRSRSEVIAERGYDAEEVDAEIAADQARAERLGIALKAATATESQTDEAPRDSVVQGDQNAA</sequence>
<dbReference type="STRING" id="453582.SAMN05421580_11730"/>
<dbReference type="Pfam" id="PF05136">
    <property type="entry name" value="Phage_portal_2"/>
    <property type="match status" value="1"/>
</dbReference>
<dbReference type="Proteomes" id="UP000186221">
    <property type="component" value="Unassembled WGS sequence"/>
</dbReference>
<proteinExistence type="predicted"/>
<gene>
    <name evidence="2" type="ORF">SAMN05421580_11730</name>
</gene>
<accession>A0A1N7QFD9</accession>
<organism evidence="2 3">
    <name type="scientific">Rhodobacter aestuarii</name>
    <dbReference type="NCBI Taxonomy" id="453582"/>
    <lineage>
        <taxon>Bacteria</taxon>
        <taxon>Pseudomonadati</taxon>
        <taxon>Pseudomonadota</taxon>
        <taxon>Alphaproteobacteria</taxon>
        <taxon>Rhodobacterales</taxon>
        <taxon>Rhodobacter group</taxon>
        <taxon>Rhodobacter</taxon>
    </lineage>
</organism>
<dbReference type="InterPro" id="IPR006429">
    <property type="entry name" value="Phage_lambda_portal"/>
</dbReference>
<dbReference type="EMBL" id="FTOG01000017">
    <property type="protein sequence ID" value="SIT21524.1"/>
    <property type="molecule type" value="Genomic_DNA"/>
</dbReference>